<keyword evidence="5" id="KW-1185">Reference proteome</keyword>
<reference evidence="4" key="1">
    <citation type="submission" date="2023-03" db="EMBL/GenBank/DDBJ databases">
        <title>Massive genome expansion in bonnet fungi (Mycena s.s.) driven by repeated elements and novel gene families across ecological guilds.</title>
        <authorList>
            <consortium name="Lawrence Berkeley National Laboratory"/>
            <person name="Harder C.B."/>
            <person name="Miyauchi S."/>
            <person name="Viragh M."/>
            <person name="Kuo A."/>
            <person name="Thoen E."/>
            <person name="Andreopoulos B."/>
            <person name="Lu D."/>
            <person name="Skrede I."/>
            <person name="Drula E."/>
            <person name="Henrissat B."/>
            <person name="Morin E."/>
            <person name="Kohler A."/>
            <person name="Barry K."/>
            <person name="LaButti K."/>
            <person name="Morin E."/>
            <person name="Salamov A."/>
            <person name="Lipzen A."/>
            <person name="Mereny Z."/>
            <person name="Hegedus B."/>
            <person name="Baldrian P."/>
            <person name="Stursova M."/>
            <person name="Weitz H."/>
            <person name="Taylor A."/>
            <person name="Grigoriev I.V."/>
            <person name="Nagy L.G."/>
            <person name="Martin F."/>
            <person name="Kauserud H."/>
        </authorList>
    </citation>
    <scope>NUCLEOTIDE SEQUENCE</scope>
    <source>
        <strain evidence="4">CBHHK182m</strain>
    </source>
</reference>
<keyword evidence="1 2" id="KW-0728">SH3 domain</keyword>
<evidence type="ECO:0000313" key="4">
    <source>
        <dbReference type="EMBL" id="KAJ7704250.1"/>
    </source>
</evidence>
<feature type="non-terminal residue" evidence="4">
    <location>
        <position position="60"/>
    </location>
</feature>
<dbReference type="SUPFAM" id="SSF50044">
    <property type="entry name" value="SH3-domain"/>
    <property type="match status" value="1"/>
</dbReference>
<dbReference type="InterPro" id="IPR001452">
    <property type="entry name" value="SH3_domain"/>
</dbReference>
<dbReference type="InterPro" id="IPR036028">
    <property type="entry name" value="SH3-like_dom_sf"/>
</dbReference>
<dbReference type="SMART" id="SM00326">
    <property type="entry name" value="SH3"/>
    <property type="match status" value="1"/>
</dbReference>
<feature type="domain" description="SH3" evidence="3">
    <location>
        <begin position="1"/>
        <end position="60"/>
    </location>
</feature>
<name>A0AAD7M727_9AGAR</name>
<sequence>MPEYVYALQDFAPGQGDEVAFRFNERIEVLEKDGRFHDGWWKGRNAAGKVGLFPKNCTSP</sequence>
<organism evidence="4 5">
    <name type="scientific">Mycena metata</name>
    <dbReference type="NCBI Taxonomy" id="1033252"/>
    <lineage>
        <taxon>Eukaryota</taxon>
        <taxon>Fungi</taxon>
        <taxon>Dikarya</taxon>
        <taxon>Basidiomycota</taxon>
        <taxon>Agaricomycotina</taxon>
        <taxon>Agaricomycetes</taxon>
        <taxon>Agaricomycetidae</taxon>
        <taxon>Agaricales</taxon>
        <taxon>Marasmiineae</taxon>
        <taxon>Mycenaceae</taxon>
        <taxon>Mycena</taxon>
    </lineage>
</organism>
<proteinExistence type="predicted"/>
<dbReference type="CDD" id="cd00174">
    <property type="entry name" value="SH3"/>
    <property type="match status" value="1"/>
</dbReference>
<dbReference type="AlphaFoldDB" id="A0AAD7M727"/>
<gene>
    <name evidence="4" type="ORF">B0H16DRAFT_1439923</name>
</gene>
<protein>
    <submittedName>
        <fullName evidence="4">SH3 domain-containing protein</fullName>
    </submittedName>
</protein>
<accession>A0AAD7M727</accession>
<dbReference type="Pfam" id="PF00018">
    <property type="entry name" value="SH3_1"/>
    <property type="match status" value="1"/>
</dbReference>
<evidence type="ECO:0000313" key="5">
    <source>
        <dbReference type="Proteomes" id="UP001215598"/>
    </source>
</evidence>
<evidence type="ECO:0000259" key="3">
    <source>
        <dbReference type="PROSITE" id="PS50002"/>
    </source>
</evidence>
<dbReference type="PROSITE" id="PS50002">
    <property type="entry name" value="SH3"/>
    <property type="match status" value="1"/>
</dbReference>
<dbReference type="PRINTS" id="PR00452">
    <property type="entry name" value="SH3DOMAIN"/>
</dbReference>
<comment type="caution">
    <text evidence="4">The sequence shown here is derived from an EMBL/GenBank/DDBJ whole genome shotgun (WGS) entry which is preliminary data.</text>
</comment>
<dbReference type="Proteomes" id="UP001215598">
    <property type="component" value="Unassembled WGS sequence"/>
</dbReference>
<evidence type="ECO:0000256" key="2">
    <source>
        <dbReference type="PROSITE-ProRule" id="PRU00192"/>
    </source>
</evidence>
<dbReference type="EMBL" id="JARKIB010000489">
    <property type="protein sequence ID" value="KAJ7704250.1"/>
    <property type="molecule type" value="Genomic_DNA"/>
</dbReference>
<evidence type="ECO:0000256" key="1">
    <source>
        <dbReference type="ARBA" id="ARBA00022443"/>
    </source>
</evidence>
<dbReference type="Gene3D" id="2.30.30.40">
    <property type="entry name" value="SH3 Domains"/>
    <property type="match status" value="1"/>
</dbReference>